<evidence type="ECO:0000313" key="2">
    <source>
        <dbReference type="EMBL" id="KAK3920262.1"/>
    </source>
</evidence>
<keyword evidence="4" id="KW-1185">Reference proteome</keyword>
<evidence type="ECO:0000313" key="4">
    <source>
        <dbReference type="Proteomes" id="UP001219518"/>
    </source>
</evidence>
<evidence type="ECO:0000313" key="3">
    <source>
        <dbReference type="EMBL" id="KAK3927887.1"/>
    </source>
</evidence>
<feature type="chain" id="PRO_5042442868" description="DUF1996 domain-containing protein" evidence="1">
    <location>
        <begin position="19"/>
        <end position="73"/>
    </location>
</feature>
<proteinExistence type="predicted"/>
<name>A0AAE1HUX1_9NEOP</name>
<evidence type="ECO:0000256" key="1">
    <source>
        <dbReference type="SAM" id="SignalP"/>
    </source>
</evidence>
<dbReference type="Proteomes" id="UP001219518">
    <property type="component" value="Unassembled WGS sequence"/>
</dbReference>
<feature type="signal peptide" evidence="1">
    <location>
        <begin position="1"/>
        <end position="18"/>
    </location>
</feature>
<reference evidence="3" key="1">
    <citation type="submission" date="2021-07" db="EMBL/GenBank/DDBJ databases">
        <authorList>
            <person name="Catto M.A."/>
            <person name="Jacobson A."/>
            <person name="Kennedy G."/>
            <person name="Labadie P."/>
            <person name="Hunt B.G."/>
            <person name="Srinivasan R."/>
        </authorList>
    </citation>
    <scope>NUCLEOTIDE SEQUENCE</scope>
    <source>
        <strain evidence="3">PL_HMW_Pooled</strain>
        <tissue evidence="3">Head</tissue>
    </source>
</reference>
<organism evidence="3 4">
    <name type="scientific">Frankliniella fusca</name>
    <dbReference type="NCBI Taxonomy" id="407009"/>
    <lineage>
        <taxon>Eukaryota</taxon>
        <taxon>Metazoa</taxon>
        <taxon>Ecdysozoa</taxon>
        <taxon>Arthropoda</taxon>
        <taxon>Hexapoda</taxon>
        <taxon>Insecta</taxon>
        <taxon>Pterygota</taxon>
        <taxon>Neoptera</taxon>
        <taxon>Paraneoptera</taxon>
        <taxon>Thysanoptera</taxon>
        <taxon>Terebrantia</taxon>
        <taxon>Thripoidea</taxon>
        <taxon>Thripidae</taxon>
        <taxon>Frankliniella</taxon>
    </lineage>
</organism>
<dbReference type="AlphaFoldDB" id="A0AAE1HUX1"/>
<dbReference type="EMBL" id="JAHWGI010000990">
    <property type="protein sequence ID" value="KAK3920262.1"/>
    <property type="molecule type" value="Genomic_DNA"/>
</dbReference>
<gene>
    <name evidence="2" type="ORF">KUF71_009549</name>
    <name evidence="3" type="ORF">KUF71_016172</name>
</gene>
<accession>A0AAE1HUX1</accession>
<keyword evidence="1" id="KW-0732">Signal</keyword>
<reference evidence="3" key="2">
    <citation type="journal article" date="2023" name="BMC Genomics">
        <title>Pest status, molecular evolution, and epigenetic factors derived from the genome assembly of Frankliniella fusca, a thysanopteran phytovirus vector.</title>
        <authorList>
            <person name="Catto M.A."/>
            <person name="Labadie P.E."/>
            <person name="Jacobson A.L."/>
            <person name="Kennedy G.G."/>
            <person name="Srinivasan R."/>
            <person name="Hunt B.G."/>
        </authorList>
    </citation>
    <scope>NUCLEOTIDE SEQUENCE</scope>
    <source>
        <strain evidence="3">PL_HMW_Pooled</strain>
    </source>
</reference>
<protein>
    <recommendedName>
        <fullName evidence="5">DUF1996 domain-containing protein</fullName>
    </recommendedName>
</protein>
<dbReference type="EMBL" id="JAHWGI010001301">
    <property type="protein sequence ID" value="KAK3927887.1"/>
    <property type="molecule type" value="Genomic_DNA"/>
</dbReference>
<comment type="caution">
    <text evidence="3">The sequence shown here is derived from an EMBL/GenBank/DDBJ whole genome shotgun (WGS) entry which is preliminary data.</text>
</comment>
<evidence type="ECO:0008006" key="5">
    <source>
        <dbReference type="Google" id="ProtNLM"/>
    </source>
</evidence>
<sequence>MLIVLSLMTLFWVFPSAGHKSIVAKVDTFPTFTKTRFSFRVVNQCGYESIAASNHSHCFTDGTGKRDLDSENL</sequence>